<dbReference type="Gene3D" id="3.30.70.330">
    <property type="match status" value="1"/>
</dbReference>
<evidence type="ECO:0000256" key="5">
    <source>
        <dbReference type="ARBA" id="ARBA00022884"/>
    </source>
</evidence>
<evidence type="ECO:0000256" key="7">
    <source>
        <dbReference type="ARBA" id="ARBA00035004"/>
    </source>
</evidence>
<dbReference type="GO" id="GO:0005681">
    <property type="term" value="C:spliceosomal complex"/>
    <property type="evidence" value="ECO:0007669"/>
    <property type="project" value="UniProtKB-KW"/>
</dbReference>
<comment type="function">
    <text evidence="7">As a component of the minor spliceosome, involved in the splicing of U12-type introns in pre-mRNAs.</text>
</comment>
<evidence type="ECO:0000256" key="1">
    <source>
        <dbReference type="ARBA" id="ARBA00006938"/>
    </source>
</evidence>
<dbReference type="InterPro" id="IPR034264">
    <property type="entry name" value="RBM48_RRM"/>
</dbReference>
<organism evidence="8">
    <name type="scientific">Cacopsylla melanoneura</name>
    <dbReference type="NCBI Taxonomy" id="428564"/>
    <lineage>
        <taxon>Eukaryota</taxon>
        <taxon>Metazoa</taxon>
        <taxon>Ecdysozoa</taxon>
        <taxon>Arthropoda</taxon>
        <taxon>Hexapoda</taxon>
        <taxon>Insecta</taxon>
        <taxon>Pterygota</taxon>
        <taxon>Neoptera</taxon>
        <taxon>Paraneoptera</taxon>
        <taxon>Hemiptera</taxon>
        <taxon>Sternorrhyncha</taxon>
        <taxon>Psylloidea</taxon>
        <taxon>Psyllidae</taxon>
        <taxon>Psyllinae</taxon>
        <taxon>Cacopsylla</taxon>
    </lineage>
</organism>
<keyword evidence="4" id="KW-0747">Spliceosome</keyword>
<evidence type="ECO:0000313" key="8">
    <source>
        <dbReference type="EMBL" id="CAG6695440.1"/>
    </source>
</evidence>
<evidence type="ECO:0000256" key="6">
    <source>
        <dbReference type="ARBA" id="ARBA00023187"/>
    </source>
</evidence>
<dbReference type="GO" id="GO:0006397">
    <property type="term" value="P:mRNA processing"/>
    <property type="evidence" value="ECO:0007669"/>
    <property type="project" value="UniProtKB-KW"/>
</dbReference>
<dbReference type="AlphaFoldDB" id="A0A8D8TV92"/>
<evidence type="ECO:0000256" key="4">
    <source>
        <dbReference type="ARBA" id="ARBA00022728"/>
    </source>
</evidence>
<proteinExistence type="inferred from homology"/>
<keyword evidence="6" id="KW-0508">mRNA splicing</keyword>
<dbReference type="GO" id="GO:0008380">
    <property type="term" value="P:RNA splicing"/>
    <property type="evidence" value="ECO:0007669"/>
    <property type="project" value="UniProtKB-KW"/>
</dbReference>
<evidence type="ECO:0000256" key="3">
    <source>
        <dbReference type="ARBA" id="ARBA00022664"/>
    </source>
</evidence>
<dbReference type="PANTHER" id="PTHR20957:SF0">
    <property type="entry name" value="RNA-BINDING PROTEIN 48"/>
    <property type="match status" value="1"/>
</dbReference>
<name>A0A8D8TV92_9HEMI</name>
<dbReference type="EMBL" id="HBUF01323411">
    <property type="protein sequence ID" value="CAG6695440.1"/>
    <property type="molecule type" value="Transcribed_RNA"/>
</dbReference>
<dbReference type="GO" id="GO:0003723">
    <property type="term" value="F:RNA binding"/>
    <property type="evidence" value="ECO:0007669"/>
    <property type="project" value="UniProtKB-KW"/>
</dbReference>
<reference evidence="8" key="1">
    <citation type="submission" date="2021-05" db="EMBL/GenBank/DDBJ databases">
        <authorList>
            <person name="Alioto T."/>
            <person name="Alioto T."/>
            <person name="Gomez Garrido J."/>
        </authorList>
    </citation>
    <scope>NUCLEOTIDE SEQUENCE</scope>
</reference>
<dbReference type="SUPFAM" id="SSF54928">
    <property type="entry name" value="RNA-binding domain, RBD"/>
    <property type="match status" value="1"/>
</dbReference>
<dbReference type="GO" id="GO:0005654">
    <property type="term" value="C:nucleoplasm"/>
    <property type="evidence" value="ECO:0007669"/>
    <property type="project" value="TreeGrafter"/>
</dbReference>
<keyword evidence="5" id="KW-0694">RNA-binding</keyword>
<keyword evidence="3" id="KW-0507">mRNA processing</keyword>
<evidence type="ECO:0000256" key="2">
    <source>
        <dbReference type="ARBA" id="ARBA00015189"/>
    </source>
</evidence>
<dbReference type="InterPro" id="IPR039599">
    <property type="entry name" value="RBM48"/>
</dbReference>
<sequence length="451" mass="51349">MGDHQICPSVTVASAGSVARSMHGFPSEHRSQATSLAFGSWTGDRVGTGQVSRQVSEENMASNGTRKILKQPHHIQQELCISRAPYRQGRQLTAVKVYTVNHESNHLLIYGIPQIELHEEVTRLCRRYGEIKPVEYVNYEDKEEFTDVFHVTYKRIQSARFAKKQIDTKNFYGNVLHVFYAPELETISETRNKLITRRKEVALRTKKLAVEKSDEKVTHKSKEEDNEKEVYPTFLLDSEPTTCSYVPLHNQPSPSTSAEINTLAANTRSDTYDHYSIPGQSHNGKPYSVAKINQPEPIADFYKIYNSSTSQPAIGPIIPEKLINLEQVDRLDPYKVDAPFVKHKKTYEVPADPESRFSNRTIVKKKHSNDVMFQPPIKKTWSLDKPQSIQTDVSRSNKLVVNQTQNESLPLNIGNNNLTRSVTLSSKTITTKFKFIPRQVKPKNNNLKDLI</sequence>
<accession>A0A8D8TV92</accession>
<comment type="similarity">
    <text evidence="1">Belongs to the RBM48 family.</text>
</comment>
<protein>
    <recommendedName>
        <fullName evidence="2">RNA-binding protein 48</fullName>
    </recommendedName>
</protein>
<dbReference type="InterPro" id="IPR012677">
    <property type="entry name" value="Nucleotide-bd_a/b_plait_sf"/>
</dbReference>
<dbReference type="InterPro" id="IPR035979">
    <property type="entry name" value="RBD_domain_sf"/>
</dbReference>
<dbReference type="CDD" id="cd12442">
    <property type="entry name" value="RRM_RBM48"/>
    <property type="match status" value="1"/>
</dbReference>
<dbReference type="PANTHER" id="PTHR20957">
    <property type="entry name" value="RNA-BINDING PROTEIN 48"/>
    <property type="match status" value="1"/>
</dbReference>